<dbReference type="GeneID" id="58097489"/>
<evidence type="ECO:0000259" key="8">
    <source>
        <dbReference type="Pfam" id="PF11728"/>
    </source>
</evidence>
<reference evidence="9 10" key="1">
    <citation type="submission" date="2015-03" db="EMBL/GenBank/DDBJ databases">
        <title>Genome Assembly of Staphylococcus cohnii subsp. cohnii strain G22B2.</title>
        <authorList>
            <person name="Nair G."/>
            <person name="Kaur G."/>
            <person name="Khatri I."/>
            <person name="Singh N.K."/>
            <person name="Sathyabama S."/>
            <person name="Maurya S.K."/>
            <person name="Subramanian S."/>
            <person name="Agrewala J.N."/>
            <person name="Mayilraj S."/>
        </authorList>
    </citation>
    <scope>NUCLEOTIDE SEQUENCE [LARGE SCALE GENOMIC DNA]</scope>
    <source>
        <strain evidence="9 10">G22B2</strain>
    </source>
</reference>
<feature type="transmembrane region" description="Helical" evidence="7">
    <location>
        <begin position="58"/>
        <end position="78"/>
    </location>
</feature>
<keyword evidence="3" id="KW-1003">Cell membrane</keyword>
<evidence type="ECO:0000256" key="1">
    <source>
        <dbReference type="ARBA" id="ARBA00004651"/>
    </source>
</evidence>
<dbReference type="RefSeq" id="WP_019468371.1">
    <property type="nucleotide sequence ID" value="NZ_BKAS01000006.1"/>
</dbReference>
<dbReference type="PANTHER" id="PTHR40064">
    <property type="entry name" value="MEMBRANE PROTEIN-RELATED"/>
    <property type="match status" value="1"/>
</dbReference>
<dbReference type="PANTHER" id="PTHR40064:SF1">
    <property type="entry name" value="MEMBRANE PROTEIN"/>
    <property type="match status" value="1"/>
</dbReference>
<evidence type="ECO:0000313" key="9">
    <source>
        <dbReference type="EMBL" id="KKI63663.1"/>
    </source>
</evidence>
<dbReference type="Gene3D" id="1.20.120.940">
    <property type="entry name" value="Putative aromatic acid exporter, C-terminal domain"/>
    <property type="match status" value="1"/>
</dbReference>
<evidence type="ECO:0000256" key="5">
    <source>
        <dbReference type="ARBA" id="ARBA00022989"/>
    </source>
</evidence>
<dbReference type="Pfam" id="PF11728">
    <property type="entry name" value="ArAE_1_C"/>
    <property type="match status" value="1"/>
</dbReference>
<dbReference type="AlphaFoldDB" id="A0A0M2P179"/>
<accession>A0A0M2P179</accession>
<evidence type="ECO:0000313" key="10">
    <source>
        <dbReference type="Proteomes" id="UP000034455"/>
    </source>
</evidence>
<comment type="similarity">
    <text evidence="2">Belongs to the UPF0421 family.</text>
</comment>
<protein>
    <recommendedName>
        <fullName evidence="8">Putative aromatic acid exporter C-terminal domain-containing protein</fullName>
    </recommendedName>
</protein>
<dbReference type="Proteomes" id="UP000034455">
    <property type="component" value="Unassembled WGS sequence"/>
</dbReference>
<dbReference type="InterPro" id="IPR010343">
    <property type="entry name" value="ArAE_1"/>
</dbReference>
<evidence type="ECO:0000256" key="3">
    <source>
        <dbReference type="ARBA" id="ARBA00022475"/>
    </source>
</evidence>
<keyword evidence="4 7" id="KW-0812">Transmembrane</keyword>
<keyword evidence="6 7" id="KW-0472">Membrane</keyword>
<feature type="domain" description="Putative aromatic acid exporter C-terminal" evidence="8">
    <location>
        <begin position="153"/>
        <end position="314"/>
    </location>
</feature>
<dbReference type="InterPro" id="IPR052984">
    <property type="entry name" value="UPF0421"/>
</dbReference>
<evidence type="ECO:0000256" key="6">
    <source>
        <dbReference type="ARBA" id="ARBA00023136"/>
    </source>
</evidence>
<feature type="transmembrane region" description="Helical" evidence="7">
    <location>
        <begin position="20"/>
        <end position="46"/>
    </location>
</feature>
<evidence type="ECO:0000256" key="4">
    <source>
        <dbReference type="ARBA" id="ARBA00022692"/>
    </source>
</evidence>
<dbReference type="PATRIC" id="fig|74704.6.peg.725"/>
<feature type="transmembrane region" description="Helical" evidence="7">
    <location>
        <begin position="125"/>
        <end position="147"/>
    </location>
</feature>
<dbReference type="InterPro" id="IPR038323">
    <property type="entry name" value="ArAE_1_C_sf"/>
</dbReference>
<dbReference type="InterPro" id="IPR021062">
    <property type="entry name" value="ArAE_1_C"/>
</dbReference>
<evidence type="ECO:0000256" key="7">
    <source>
        <dbReference type="SAM" id="Phobius"/>
    </source>
</evidence>
<evidence type="ECO:0000256" key="2">
    <source>
        <dbReference type="ARBA" id="ARBA00006544"/>
    </source>
</evidence>
<comment type="caution">
    <text evidence="9">The sequence shown here is derived from an EMBL/GenBank/DDBJ whole genome shotgun (WGS) entry which is preliminary data.</text>
</comment>
<gene>
    <name evidence="9" type="ORF">UF66_0710</name>
</gene>
<proteinExistence type="inferred from homology"/>
<sequence length="331" mass="37910">MMRLNPYRIGFRTIKTAVGMALGIIIAKLMGLDNFASSAILVVLCIKHTKVHSLQAIISRFVSCILILIIGSIAFSYFGQNAIILGLIVLFFIPLTVVFKVQEGVVTSCVILLHVFNAEVIDMHLFINEILLLIVGLGIAFIMNLIMPSLDFKLKQYKEEIENQFTTIFETFSNTCKEPNASLSISFNQLQLTIQKAKSIAFRDVKNHFVRNENSYYHYFDMREEQLELLERMSKMIQNIETKDTLLTKISSLFLEVAHNVNSNDYTVLRLHSLYEIKIELEQLELPNTHASFRTRASIKQLLNELEEYLEVKSQFGSLKLHKDTKSTIFS</sequence>
<comment type="subcellular location">
    <subcellularLocation>
        <location evidence="1">Cell membrane</location>
        <topology evidence="1">Multi-pass membrane protein</topology>
    </subcellularLocation>
</comment>
<name>A0A0M2P179_STACC</name>
<dbReference type="Pfam" id="PF06081">
    <property type="entry name" value="ArAE_1"/>
    <property type="match status" value="1"/>
</dbReference>
<dbReference type="GO" id="GO:0005886">
    <property type="term" value="C:plasma membrane"/>
    <property type="evidence" value="ECO:0007669"/>
    <property type="project" value="UniProtKB-SubCell"/>
</dbReference>
<dbReference type="EMBL" id="LAKJ01000013">
    <property type="protein sequence ID" value="KKI63663.1"/>
    <property type="molecule type" value="Genomic_DNA"/>
</dbReference>
<feature type="transmembrane region" description="Helical" evidence="7">
    <location>
        <begin position="84"/>
        <end position="113"/>
    </location>
</feature>
<keyword evidence="5 7" id="KW-1133">Transmembrane helix</keyword>
<organism evidence="9 10">
    <name type="scientific">Staphylococcus cohnii subsp. cohnii</name>
    <dbReference type="NCBI Taxonomy" id="74704"/>
    <lineage>
        <taxon>Bacteria</taxon>
        <taxon>Bacillati</taxon>
        <taxon>Bacillota</taxon>
        <taxon>Bacilli</taxon>
        <taxon>Bacillales</taxon>
        <taxon>Staphylococcaceae</taxon>
        <taxon>Staphylococcus</taxon>
        <taxon>Staphylococcus cohnii species complex</taxon>
    </lineage>
</organism>